<dbReference type="Proteomes" id="UP001596083">
    <property type="component" value="Unassembled WGS sequence"/>
</dbReference>
<keyword evidence="2" id="KW-1133">Transmembrane helix</keyword>
<feature type="compositionally biased region" description="Gly residues" evidence="1">
    <location>
        <begin position="166"/>
        <end position="175"/>
    </location>
</feature>
<evidence type="ECO:0000256" key="1">
    <source>
        <dbReference type="SAM" id="MobiDB-lite"/>
    </source>
</evidence>
<evidence type="ECO:0000256" key="2">
    <source>
        <dbReference type="SAM" id="Phobius"/>
    </source>
</evidence>
<dbReference type="EMBL" id="JBHSPB010000003">
    <property type="protein sequence ID" value="MFC5719900.1"/>
    <property type="molecule type" value="Genomic_DNA"/>
</dbReference>
<comment type="caution">
    <text evidence="3">The sequence shown here is derived from an EMBL/GenBank/DDBJ whole genome shotgun (WGS) entry which is preliminary data.</text>
</comment>
<name>A0ABW0YTL2_9ACTN</name>
<reference evidence="4" key="1">
    <citation type="journal article" date="2019" name="Int. J. Syst. Evol. Microbiol.">
        <title>The Global Catalogue of Microorganisms (GCM) 10K type strain sequencing project: providing services to taxonomists for standard genome sequencing and annotation.</title>
        <authorList>
            <consortium name="The Broad Institute Genomics Platform"/>
            <consortium name="The Broad Institute Genome Sequencing Center for Infectious Disease"/>
            <person name="Wu L."/>
            <person name="Ma J."/>
        </authorList>
    </citation>
    <scope>NUCLEOTIDE SEQUENCE [LARGE SCALE GENOMIC DNA]</scope>
    <source>
        <strain evidence="4">CGMCC 4.7304</strain>
    </source>
</reference>
<gene>
    <name evidence="3" type="ORF">ACFP1Z_06870</name>
</gene>
<keyword evidence="2" id="KW-0472">Membrane</keyword>
<evidence type="ECO:0000313" key="4">
    <source>
        <dbReference type="Proteomes" id="UP001596083"/>
    </source>
</evidence>
<accession>A0ABW0YTL2</accession>
<feature type="transmembrane region" description="Helical" evidence="2">
    <location>
        <begin position="120"/>
        <end position="146"/>
    </location>
</feature>
<sequence length="253" mass="26678">MRDVFFLALPGVLAIGGIAGMVWVLLRMRRLRAAWRSGITADGRCVSAYVVTTTHGHGGGPSHSTWHHVHEFATPEGEVRRFEEAGGPRTVVAGDRVVVRYPQGRPDQATAIPPSDQGKALFGTGCALAFLTVFVLGALGFMGLYLTVFKPAADTVEKVEKKVTHGGDGGAGGHGSPAPMRPPTGFPTDEPAGFPADLPTGFPSDFPSGFPSGFPTDFPRPPADWPTTVPGPQDLPKRLTGGEPRPVPGQPER</sequence>
<keyword evidence="4" id="KW-1185">Reference proteome</keyword>
<organism evidence="3 4">
    <name type="scientific">Streptomyces gamaensis</name>
    <dbReference type="NCBI Taxonomy" id="1763542"/>
    <lineage>
        <taxon>Bacteria</taxon>
        <taxon>Bacillati</taxon>
        <taxon>Actinomycetota</taxon>
        <taxon>Actinomycetes</taxon>
        <taxon>Kitasatosporales</taxon>
        <taxon>Streptomycetaceae</taxon>
        <taxon>Streptomyces</taxon>
    </lineage>
</organism>
<dbReference type="RefSeq" id="WP_390314993.1">
    <property type="nucleotide sequence ID" value="NZ_JBHSPB010000003.1"/>
</dbReference>
<evidence type="ECO:0000313" key="3">
    <source>
        <dbReference type="EMBL" id="MFC5719900.1"/>
    </source>
</evidence>
<feature type="transmembrane region" description="Helical" evidence="2">
    <location>
        <begin position="6"/>
        <end position="26"/>
    </location>
</feature>
<keyword evidence="2" id="KW-0812">Transmembrane</keyword>
<proteinExistence type="predicted"/>
<feature type="region of interest" description="Disordered" evidence="1">
    <location>
        <begin position="160"/>
        <end position="253"/>
    </location>
</feature>
<protein>
    <submittedName>
        <fullName evidence="3">DUF3592 domain-containing protein</fullName>
    </submittedName>
</protein>